<feature type="domain" description="Rieske" evidence="11">
    <location>
        <begin position="78"/>
        <end position="172"/>
    </location>
</feature>
<dbReference type="SUPFAM" id="SSF50022">
    <property type="entry name" value="ISP domain"/>
    <property type="match status" value="1"/>
</dbReference>
<dbReference type="Gene3D" id="2.102.10.10">
    <property type="entry name" value="Rieske [2Fe-2S] iron-sulphur domain"/>
    <property type="match status" value="1"/>
</dbReference>
<dbReference type="InterPro" id="IPR005805">
    <property type="entry name" value="Rieske_Fe-S_prot_C"/>
</dbReference>
<feature type="compositionally biased region" description="Low complexity" evidence="10">
    <location>
        <begin position="55"/>
        <end position="77"/>
    </location>
</feature>
<dbReference type="PANTHER" id="PTHR10134">
    <property type="entry name" value="CYTOCHROME B-C1 COMPLEX SUBUNIT RIESKE, MITOCHONDRIAL"/>
    <property type="match status" value="1"/>
</dbReference>
<accession>A0ABP7CT98</accession>
<keyword evidence="7" id="KW-1015">Disulfide bond</keyword>
<dbReference type="RefSeq" id="WP_344879734.1">
    <property type="nucleotide sequence ID" value="NZ_BAABCJ010000001.1"/>
</dbReference>
<dbReference type="CDD" id="cd03467">
    <property type="entry name" value="Rieske"/>
    <property type="match status" value="1"/>
</dbReference>
<keyword evidence="3" id="KW-0001">2Fe-2S</keyword>
<evidence type="ECO:0000256" key="5">
    <source>
        <dbReference type="ARBA" id="ARBA00023004"/>
    </source>
</evidence>
<name>A0ABP7CT98_9MICC</name>
<evidence type="ECO:0000256" key="4">
    <source>
        <dbReference type="ARBA" id="ARBA00022723"/>
    </source>
</evidence>
<evidence type="ECO:0000313" key="12">
    <source>
        <dbReference type="EMBL" id="GAA3696001.1"/>
    </source>
</evidence>
<dbReference type="InterPro" id="IPR014349">
    <property type="entry name" value="Rieske_Fe-S_prot"/>
</dbReference>
<dbReference type="PROSITE" id="PS51296">
    <property type="entry name" value="RIESKE"/>
    <property type="match status" value="1"/>
</dbReference>
<evidence type="ECO:0000256" key="6">
    <source>
        <dbReference type="ARBA" id="ARBA00023014"/>
    </source>
</evidence>
<proteinExistence type="predicted"/>
<evidence type="ECO:0000256" key="10">
    <source>
        <dbReference type="SAM" id="MobiDB-lite"/>
    </source>
</evidence>
<organism evidence="12 13">
    <name type="scientific">Zhihengliuella alba</name>
    <dbReference type="NCBI Taxonomy" id="547018"/>
    <lineage>
        <taxon>Bacteria</taxon>
        <taxon>Bacillati</taxon>
        <taxon>Actinomycetota</taxon>
        <taxon>Actinomycetes</taxon>
        <taxon>Micrococcales</taxon>
        <taxon>Micrococcaceae</taxon>
        <taxon>Zhihengliuella</taxon>
    </lineage>
</organism>
<dbReference type="Proteomes" id="UP001501536">
    <property type="component" value="Unassembled WGS sequence"/>
</dbReference>
<sequence>MTLPAAPHAVTPAGPADGAGAPPPGPPAPTRRGFLNRTALGGTAAAGTLALAACSPGTAPQASAPSAPAPGTEGTTAHVVAPASELPRGSKLSVEIEGRNYLLFRPSETSVLAYRALCTHAGCQVQVGDEHDFHCPCHNSEFAPEDGTPTAGPADAPLERFAAEIDGEDVLVYV</sequence>
<dbReference type="InterPro" id="IPR036922">
    <property type="entry name" value="Rieske_2Fe-2S_sf"/>
</dbReference>
<feature type="region of interest" description="Disordered" evidence="10">
    <location>
        <begin position="55"/>
        <end position="83"/>
    </location>
</feature>
<gene>
    <name evidence="12" type="ORF">GCM10022377_05980</name>
</gene>
<comment type="function">
    <text evidence="1">Iron-sulfur subunit of the cytochrome bc1 complex, an essential component of the respiratory electron transport chain required for ATP synthesis. The bc1 complex catalyzes the oxidation of menaquinol and the reduction of cytochrome c in the respiratory chain. The bc1 complex operates through a Q-cycle mechanism that couples electron transfer to generation of the proton gradient that drives ATP synthesis.</text>
</comment>
<feature type="region of interest" description="Disordered" evidence="10">
    <location>
        <begin position="1"/>
        <end position="34"/>
    </location>
</feature>
<dbReference type="PRINTS" id="PR00162">
    <property type="entry name" value="RIESKE"/>
</dbReference>
<evidence type="ECO:0000259" key="11">
    <source>
        <dbReference type="PROSITE" id="PS51296"/>
    </source>
</evidence>
<dbReference type="EMBL" id="BAABCJ010000001">
    <property type="protein sequence ID" value="GAA3696001.1"/>
    <property type="molecule type" value="Genomic_DNA"/>
</dbReference>
<comment type="cofactor">
    <cofactor evidence="9">
        <name>[2Fe-2S] cluster</name>
        <dbReference type="ChEBI" id="CHEBI:190135"/>
    </cofactor>
</comment>
<evidence type="ECO:0000256" key="9">
    <source>
        <dbReference type="ARBA" id="ARBA00034078"/>
    </source>
</evidence>
<keyword evidence="6" id="KW-0411">Iron-sulfur</keyword>
<dbReference type="Pfam" id="PF00355">
    <property type="entry name" value="Rieske"/>
    <property type="match status" value="1"/>
</dbReference>
<evidence type="ECO:0000256" key="1">
    <source>
        <dbReference type="ARBA" id="ARBA00002494"/>
    </source>
</evidence>
<comment type="caution">
    <text evidence="12">The sequence shown here is derived from an EMBL/GenBank/DDBJ whole genome shotgun (WGS) entry which is preliminary data.</text>
</comment>
<dbReference type="InterPro" id="IPR017941">
    <property type="entry name" value="Rieske_2Fe-2S"/>
</dbReference>
<evidence type="ECO:0000313" key="13">
    <source>
        <dbReference type="Proteomes" id="UP001501536"/>
    </source>
</evidence>
<protein>
    <recommendedName>
        <fullName evidence="2">Cytochrome bc1 complex Rieske iron-sulfur subunit</fullName>
    </recommendedName>
    <alternativeName>
        <fullName evidence="8">Cytochrome bc1 reductase complex subunit QcrA</fullName>
    </alternativeName>
</protein>
<keyword evidence="13" id="KW-1185">Reference proteome</keyword>
<evidence type="ECO:0000256" key="2">
    <source>
        <dbReference type="ARBA" id="ARBA00015816"/>
    </source>
</evidence>
<keyword evidence="5" id="KW-0408">Iron</keyword>
<evidence type="ECO:0000256" key="3">
    <source>
        <dbReference type="ARBA" id="ARBA00022714"/>
    </source>
</evidence>
<evidence type="ECO:0000256" key="8">
    <source>
        <dbReference type="ARBA" id="ARBA00029586"/>
    </source>
</evidence>
<dbReference type="InterPro" id="IPR006311">
    <property type="entry name" value="TAT_signal"/>
</dbReference>
<reference evidence="13" key="1">
    <citation type="journal article" date="2019" name="Int. J. Syst. Evol. Microbiol.">
        <title>The Global Catalogue of Microorganisms (GCM) 10K type strain sequencing project: providing services to taxonomists for standard genome sequencing and annotation.</title>
        <authorList>
            <consortium name="The Broad Institute Genomics Platform"/>
            <consortium name="The Broad Institute Genome Sequencing Center for Infectious Disease"/>
            <person name="Wu L."/>
            <person name="Ma J."/>
        </authorList>
    </citation>
    <scope>NUCLEOTIDE SEQUENCE [LARGE SCALE GENOMIC DNA]</scope>
    <source>
        <strain evidence="13">JCM 16961</strain>
    </source>
</reference>
<keyword evidence="4" id="KW-0479">Metal-binding</keyword>
<dbReference type="PROSITE" id="PS51318">
    <property type="entry name" value="TAT"/>
    <property type="match status" value="1"/>
</dbReference>
<evidence type="ECO:0000256" key="7">
    <source>
        <dbReference type="ARBA" id="ARBA00023157"/>
    </source>
</evidence>